<comment type="similarity">
    <text evidence="7">Belongs to the binding-protein-dependent transport system permease family.</text>
</comment>
<evidence type="ECO:0000256" key="4">
    <source>
        <dbReference type="ARBA" id="ARBA00022692"/>
    </source>
</evidence>
<evidence type="ECO:0000259" key="8">
    <source>
        <dbReference type="PROSITE" id="PS50928"/>
    </source>
</evidence>
<dbReference type="PANTHER" id="PTHR43163:SF6">
    <property type="entry name" value="DIPEPTIDE TRANSPORT SYSTEM PERMEASE PROTEIN DPPB-RELATED"/>
    <property type="match status" value="1"/>
</dbReference>
<keyword evidence="2 7" id="KW-0813">Transport</keyword>
<evidence type="ECO:0000256" key="1">
    <source>
        <dbReference type="ARBA" id="ARBA00004651"/>
    </source>
</evidence>
<name>A0AAU7UCP5_9DEIO</name>
<feature type="domain" description="ABC transmembrane type-1" evidence="8">
    <location>
        <begin position="95"/>
        <end position="303"/>
    </location>
</feature>
<protein>
    <submittedName>
        <fullName evidence="9">ABC transporter permease</fullName>
    </submittedName>
</protein>
<feature type="transmembrane region" description="Helical" evidence="7">
    <location>
        <begin position="9"/>
        <end position="29"/>
    </location>
</feature>
<dbReference type="Pfam" id="PF00528">
    <property type="entry name" value="BPD_transp_1"/>
    <property type="match status" value="1"/>
</dbReference>
<dbReference type="RefSeq" id="WP_350244260.1">
    <property type="nucleotide sequence ID" value="NZ_CP158299.1"/>
</dbReference>
<dbReference type="GO" id="GO:0071916">
    <property type="term" value="F:dipeptide transmembrane transporter activity"/>
    <property type="evidence" value="ECO:0007669"/>
    <property type="project" value="TreeGrafter"/>
</dbReference>
<keyword evidence="6 7" id="KW-0472">Membrane</keyword>
<feature type="transmembrane region" description="Helical" evidence="7">
    <location>
        <begin position="234"/>
        <end position="256"/>
    </location>
</feature>
<dbReference type="CDD" id="cd06261">
    <property type="entry name" value="TM_PBP2"/>
    <property type="match status" value="1"/>
</dbReference>
<proteinExistence type="inferred from homology"/>
<gene>
    <name evidence="9" type="ORF">ABOD76_07840</name>
</gene>
<dbReference type="GO" id="GO:0005886">
    <property type="term" value="C:plasma membrane"/>
    <property type="evidence" value="ECO:0007669"/>
    <property type="project" value="UniProtKB-SubCell"/>
</dbReference>
<keyword evidence="5 7" id="KW-1133">Transmembrane helix</keyword>
<dbReference type="SUPFAM" id="SSF161098">
    <property type="entry name" value="MetI-like"/>
    <property type="match status" value="1"/>
</dbReference>
<keyword evidence="4 7" id="KW-0812">Transmembrane</keyword>
<feature type="transmembrane region" description="Helical" evidence="7">
    <location>
        <begin position="176"/>
        <end position="196"/>
    </location>
</feature>
<dbReference type="KEGG" id="dsc:ABOD76_07840"/>
<accession>A0AAU7UCP5</accession>
<dbReference type="EMBL" id="CP158299">
    <property type="protein sequence ID" value="XBV86206.1"/>
    <property type="molecule type" value="Genomic_DNA"/>
</dbReference>
<dbReference type="InterPro" id="IPR000515">
    <property type="entry name" value="MetI-like"/>
</dbReference>
<comment type="subcellular location">
    <subcellularLocation>
        <location evidence="1 7">Cell membrane</location>
        <topology evidence="1 7">Multi-pass membrane protein</topology>
    </subcellularLocation>
</comment>
<dbReference type="PROSITE" id="PS50928">
    <property type="entry name" value="ABC_TM1"/>
    <property type="match status" value="1"/>
</dbReference>
<dbReference type="PANTHER" id="PTHR43163">
    <property type="entry name" value="DIPEPTIDE TRANSPORT SYSTEM PERMEASE PROTEIN DPPB-RELATED"/>
    <property type="match status" value="1"/>
</dbReference>
<dbReference type="InterPro" id="IPR035906">
    <property type="entry name" value="MetI-like_sf"/>
</dbReference>
<feature type="transmembrane region" description="Helical" evidence="7">
    <location>
        <begin position="284"/>
        <end position="306"/>
    </location>
</feature>
<reference evidence="9" key="1">
    <citation type="submission" date="2024-06" db="EMBL/GenBank/DDBJ databases">
        <title>Draft Genome Sequence of Deinococcus sonorensis Type Strain KR-87, a Biofilm Producing Representative of the Genus Deinococcus.</title>
        <authorList>
            <person name="Boren L.S."/>
            <person name="Grosso R.A."/>
            <person name="Hugenberg-Cox A.N."/>
            <person name="Hill J.T.E."/>
            <person name="Albert C.M."/>
            <person name="Tuohy J.M."/>
        </authorList>
    </citation>
    <scope>NUCLEOTIDE SEQUENCE</scope>
    <source>
        <strain evidence="9">KR-87</strain>
    </source>
</reference>
<feature type="transmembrane region" description="Helical" evidence="7">
    <location>
        <begin position="101"/>
        <end position="122"/>
    </location>
</feature>
<dbReference type="InterPro" id="IPR045621">
    <property type="entry name" value="BPD_transp_1_N"/>
</dbReference>
<feature type="transmembrane region" description="Helical" evidence="7">
    <location>
        <begin position="134"/>
        <end position="156"/>
    </location>
</feature>
<evidence type="ECO:0000256" key="6">
    <source>
        <dbReference type="ARBA" id="ARBA00023136"/>
    </source>
</evidence>
<dbReference type="AlphaFoldDB" id="A0AAU7UCP5"/>
<organism evidence="9">
    <name type="scientific">Deinococcus sonorensis KR-87</name>
    <dbReference type="NCBI Taxonomy" id="694439"/>
    <lineage>
        <taxon>Bacteria</taxon>
        <taxon>Thermotogati</taxon>
        <taxon>Deinococcota</taxon>
        <taxon>Deinococci</taxon>
        <taxon>Deinococcales</taxon>
        <taxon>Deinococcaceae</taxon>
        <taxon>Deinococcus</taxon>
    </lineage>
</organism>
<evidence type="ECO:0000256" key="5">
    <source>
        <dbReference type="ARBA" id="ARBA00022989"/>
    </source>
</evidence>
<dbReference type="Pfam" id="PF19300">
    <property type="entry name" value="BPD_transp_1_N"/>
    <property type="match status" value="1"/>
</dbReference>
<evidence type="ECO:0000256" key="3">
    <source>
        <dbReference type="ARBA" id="ARBA00022475"/>
    </source>
</evidence>
<evidence type="ECO:0000256" key="7">
    <source>
        <dbReference type="RuleBase" id="RU363032"/>
    </source>
</evidence>
<evidence type="ECO:0000313" key="9">
    <source>
        <dbReference type="EMBL" id="XBV86206.1"/>
    </source>
</evidence>
<dbReference type="Gene3D" id="1.10.3720.10">
    <property type="entry name" value="MetI-like"/>
    <property type="match status" value="1"/>
</dbReference>
<keyword evidence="3" id="KW-1003">Cell membrane</keyword>
<evidence type="ECO:0000256" key="2">
    <source>
        <dbReference type="ARBA" id="ARBA00022448"/>
    </source>
</evidence>
<sequence length="312" mass="33348">MLRILGHRLLLSIPLLIFVTALTFFLVSLTPGDPAVVILGQNRAPEEYQRLREQLGLLQPVPVQYAQWVSTLAHGSLGTSIFNNESVIAKLNARLGVTLSLVLLTALVSSVIGVTLGIASALKRGALARSVDVLSLLGIVLPNFWVALVLVAIFAVRLHWLPAIGYVTPGTSLGGWLRSLVLPVAVLAGPAIGLIAQQTRNAMLDVLERPFIRTLRAGGVRPASLIYRHALRNAGVPVLTVIGLVFIALLGGTIIAENVFALPGLGGLAVEATGRHDLPVIQGIVLYFTVIVVVVNLLIDLLYAWLNPRIRV</sequence>